<evidence type="ECO:0000256" key="4">
    <source>
        <dbReference type="ARBA" id="ARBA00023163"/>
    </source>
</evidence>
<accession>A0ABN0FCR5</accession>
<sequence length="299" mass="33167">MKRFSRLPPLQCLVAFEAVARLRSGTLAAAELSITPSAISHRIKQLEESLGVSLFTRTQNELGLSSAGLEYLDVVRQSLESLSRFPTRGLLDEERTPLRISSPPTFARQIIVPRLHAFQERYPDIEVVLQLSVPYVGLKADDADVEIRFGSGDYPGLTVESVLDEPVTPVCSPLYLEQSVPFRTPSDLINGNLLRCPIEPWGPWFKAVGLSVNEPKSGPQYVDIGLLVEAAISGQGVALARRSMIRTWLNSGMLVTLFPIYAKGQHAYFATWSSASPQYAHVENFVKWLKTELEKELAD</sequence>
<dbReference type="Gene3D" id="3.40.190.10">
    <property type="entry name" value="Periplasmic binding protein-like II"/>
    <property type="match status" value="2"/>
</dbReference>
<dbReference type="RefSeq" id="WP_007589227.1">
    <property type="nucleotide sequence ID" value="NZ_AKAU01000195.1"/>
</dbReference>
<dbReference type="SUPFAM" id="SSF46785">
    <property type="entry name" value="Winged helix' DNA-binding domain"/>
    <property type="match status" value="1"/>
</dbReference>
<evidence type="ECO:0000256" key="3">
    <source>
        <dbReference type="ARBA" id="ARBA00023125"/>
    </source>
</evidence>
<dbReference type="Gene3D" id="1.10.10.10">
    <property type="entry name" value="Winged helix-like DNA-binding domain superfamily/Winged helix DNA-binding domain"/>
    <property type="match status" value="1"/>
</dbReference>
<proteinExistence type="inferred from homology"/>
<comment type="caution">
    <text evidence="6">The sequence shown here is derived from an EMBL/GenBank/DDBJ whole genome shotgun (WGS) entry which is preliminary data.</text>
</comment>
<dbReference type="InterPro" id="IPR005119">
    <property type="entry name" value="LysR_subst-bd"/>
</dbReference>
<reference evidence="6 7" key="1">
    <citation type="journal article" date="2012" name="J. Bacteriol.">
        <title>Draft Genome Sequence of the Soil Bacterium Burkholderia terrae Strain BS001, Which Interacts with Fungal Surface Structures.</title>
        <authorList>
            <person name="Nazir R."/>
            <person name="Hansen M.A."/>
            <person name="Sorensen S."/>
            <person name="van Elsas J.D."/>
        </authorList>
    </citation>
    <scope>NUCLEOTIDE SEQUENCE [LARGE SCALE GENOMIC DNA]</scope>
    <source>
        <strain evidence="6 7">BS001</strain>
    </source>
</reference>
<dbReference type="InterPro" id="IPR036390">
    <property type="entry name" value="WH_DNA-bd_sf"/>
</dbReference>
<dbReference type="Pfam" id="PF03466">
    <property type="entry name" value="LysR_substrate"/>
    <property type="match status" value="1"/>
</dbReference>
<gene>
    <name evidence="6" type="ORF">WQE_34506</name>
</gene>
<dbReference type="PRINTS" id="PR00039">
    <property type="entry name" value="HTHLYSR"/>
</dbReference>
<evidence type="ECO:0000256" key="2">
    <source>
        <dbReference type="ARBA" id="ARBA00023015"/>
    </source>
</evidence>
<comment type="similarity">
    <text evidence="1">Belongs to the LysR transcriptional regulatory family.</text>
</comment>
<protein>
    <submittedName>
        <fullName evidence="6">LysR family transcriptional regulator</fullName>
    </submittedName>
</protein>
<evidence type="ECO:0000259" key="5">
    <source>
        <dbReference type="PROSITE" id="PS50931"/>
    </source>
</evidence>
<keyword evidence="2" id="KW-0805">Transcription regulation</keyword>
<dbReference type="InterPro" id="IPR000847">
    <property type="entry name" value="LysR_HTH_N"/>
</dbReference>
<organism evidence="6 7">
    <name type="scientific">Paraburkholderia hospita</name>
    <dbReference type="NCBI Taxonomy" id="169430"/>
    <lineage>
        <taxon>Bacteria</taxon>
        <taxon>Pseudomonadati</taxon>
        <taxon>Pseudomonadota</taxon>
        <taxon>Betaproteobacteria</taxon>
        <taxon>Burkholderiales</taxon>
        <taxon>Burkholderiaceae</taxon>
        <taxon>Paraburkholderia</taxon>
    </lineage>
</organism>
<evidence type="ECO:0000313" key="7">
    <source>
        <dbReference type="Proteomes" id="UP000004980"/>
    </source>
</evidence>
<dbReference type="InterPro" id="IPR036388">
    <property type="entry name" value="WH-like_DNA-bd_sf"/>
</dbReference>
<dbReference type="EMBL" id="AKAU01000195">
    <property type="protein sequence ID" value="EIM96376.1"/>
    <property type="molecule type" value="Genomic_DNA"/>
</dbReference>
<keyword evidence="3" id="KW-0238">DNA-binding</keyword>
<name>A0ABN0FCR5_9BURK</name>
<keyword evidence="4" id="KW-0804">Transcription</keyword>
<dbReference type="PROSITE" id="PS50931">
    <property type="entry name" value="HTH_LYSR"/>
    <property type="match status" value="1"/>
</dbReference>
<keyword evidence="7" id="KW-1185">Reference proteome</keyword>
<dbReference type="InterPro" id="IPR058163">
    <property type="entry name" value="LysR-type_TF_proteobact-type"/>
</dbReference>
<dbReference type="CDD" id="cd08432">
    <property type="entry name" value="PBP2_GcdR_TrpI_HvrB_AmpR_like"/>
    <property type="match status" value="1"/>
</dbReference>
<dbReference type="Pfam" id="PF00126">
    <property type="entry name" value="HTH_1"/>
    <property type="match status" value="1"/>
</dbReference>
<dbReference type="Proteomes" id="UP000004980">
    <property type="component" value="Unassembled WGS sequence"/>
</dbReference>
<evidence type="ECO:0000313" key="6">
    <source>
        <dbReference type="EMBL" id="EIM96376.1"/>
    </source>
</evidence>
<dbReference type="PANTHER" id="PTHR30537:SF79">
    <property type="entry name" value="TRANSCRIPTIONAL REGULATOR-RELATED"/>
    <property type="match status" value="1"/>
</dbReference>
<evidence type="ECO:0000256" key="1">
    <source>
        <dbReference type="ARBA" id="ARBA00009437"/>
    </source>
</evidence>
<feature type="domain" description="HTH lysR-type" evidence="5">
    <location>
        <begin position="8"/>
        <end position="65"/>
    </location>
</feature>
<dbReference type="SUPFAM" id="SSF53850">
    <property type="entry name" value="Periplasmic binding protein-like II"/>
    <property type="match status" value="1"/>
</dbReference>
<dbReference type="PANTHER" id="PTHR30537">
    <property type="entry name" value="HTH-TYPE TRANSCRIPTIONAL REGULATOR"/>
    <property type="match status" value="1"/>
</dbReference>